<reference evidence="2" key="2">
    <citation type="submission" date="2019-10" db="EMBL/GenBank/DDBJ databases">
        <title>Conservation and host-specific expression of non-tandemly repeated heterogenous ribosome RNA gene in arbuscular mycorrhizal fungi.</title>
        <authorList>
            <person name="Maeda T."/>
            <person name="Kobayashi Y."/>
            <person name="Nakagawa T."/>
            <person name="Ezawa T."/>
            <person name="Yamaguchi K."/>
            <person name="Bino T."/>
            <person name="Nishimoto Y."/>
            <person name="Shigenobu S."/>
            <person name="Kawaguchi M."/>
        </authorList>
    </citation>
    <scope>NUCLEOTIDE SEQUENCE</scope>
    <source>
        <strain evidence="2">HR1</strain>
    </source>
</reference>
<evidence type="ECO:0000313" key="3">
    <source>
        <dbReference type="Proteomes" id="UP000247702"/>
    </source>
</evidence>
<evidence type="ECO:0000313" key="2">
    <source>
        <dbReference type="EMBL" id="GET03466.1"/>
    </source>
</evidence>
<dbReference type="AlphaFoldDB" id="A0A2Z6SP86"/>
<name>A0A2Z6SP86_9GLOM</name>
<dbReference type="EMBL" id="BEXD01004309">
    <property type="protein sequence ID" value="GBC09527.1"/>
    <property type="molecule type" value="Genomic_DNA"/>
</dbReference>
<dbReference type="OrthoDB" id="2442002at2759"/>
<sequence length="87" mass="9770">MDESSIETVKNIDNNNDAHNVKIDIGNNKPHNGKLITKLEVSSNEEHLVTYSQENDSIVGWSVEDKDEGPLKLDKTIPKIIQISSKR</sequence>
<proteinExistence type="predicted"/>
<accession>A0A2Z6SP86</accession>
<dbReference type="EMBL" id="BLAL01000324">
    <property type="protein sequence ID" value="GET03466.1"/>
    <property type="molecule type" value="Genomic_DNA"/>
</dbReference>
<comment type="caution">
    <text evidence="1">The sequence shown here is derived from an EMBL/GenBank/DDBJ whole genome shotgun (WGS) entry which is preliminary data.</text>
</comment>
<keyword evidence="3" id="KW-1185">Reference proteome</keyword>
<protein>
    <submittedName>
        <fullName evidence="1">Uncharacterized protein</fullName>
    </submittedName>
</protein>
<reference evidence="1 3" key="1">
    <citation type="submission" date="2017-11" db="EMBL/GenBank/DDBJ databases">
        <title>The genome of Rhizophagus clarus HR1 reveals common genetic basis of auxotrophy among arbuscular mycorrhizal fungi.</title>
        <authorList>
            <person name="Kobayashi Y."/>
        </authorList>
    </citation>
    <scope>NUCLEOTIDE SEQUENCE [LARGE SCALE GENOMIC DNA]</scope>
    <source>
        <strain evidence="1 3">HR1</strain>
    </source>
</reference>
<evidence type="ECO:0000313" key="1">
    <source>
        <dbReference type="EMBL" id="GBC09527.1"/>
    </source>
</evidence>
<organism evidence="1 3">
    <name type="scientific">Rhizophagus clarus</name>
    <dbReference type="NCBI Taxonomy" id="94130"/>
    <lineage>
        <taxon>Eukaryota</taxon>
        <taxon>Fungi</taxon>
        <taxon>Fungi incertae sedis</taxon>
        <taxon>Mucoromycota</taxon>
        <taxon>Glomeromycotina</taxon>
        <taxon>Glomeromycetes</taxon>
        <taxon>Glomerales</taxon>
        <taxon>Glomeraceae</taxon>
        <taxon>Rhizophagus</taxon>
    </lineage>
</organism>
<gene>
    <name evidence="2" type="ORF">RCL2_002980600</name>
    <name evidence="1" type="ORF">RclHR1_08950005</name>
</gene>
<dbReference type="Proteomes" id="UP000615446">
    <property type="component" value="Unassembled WGS sequence"/>
</dbReference>
<dbReference type="Proteomes" id="UP000247702">
    <property type="component" value="Unassembled WGS sequence"/>
</dbReference>